<feature type="transmembrane region" description="Helical" evidence="1">
    <location>
        <begin position="79"/>
        <end position="104"/>
    </location>
</feature>
<feature type="transmembrane region" description="Helical" evidence="1">
    <location>
        <begin position="535"/>
        <end position="556"/>
    </location>
</feature>
<feature type="transmembrane region" description="Helical" evidence="1">
    <location>
        <begin position="35"/>
        <end position="58"/>
    </location>
</feature>
<reference evidence="3" key="1">
    <citation type="journal article" date="2019" name="Int. J. Syst. Evol. Microbiol.">
        <title>The Global Catalogue of Microorganisms (GCM) 10K type strain sequencing project: providing services to taxonomists for standard genome sequencing and annotation.</title>
        <authorList>
            <consortium name="The Broad Institute Genomics Platform"/>
            <consortium name="The Broad Institute Genome Sequencing Center for Infectious Disease"/>
            <person name="Wu L."/>
            <person name="Ma J."/>
        </authorList>
    </citation>
    <scope>NUCLEOTIDE SEQUENCE [LARGE SCALE GENOMIC DNA]</scope>
    <source>
        <strain evidence="3">TISTR 1906</strain>
    </source>
</reference>
<feature type="transmembrane region" description="Helical" evidence="1">
    <location>
        <begin position="510"/>
        <end position="529"/>
    </location>
</feature>
<evidence type="ECO:0000256" key="1">
    <source>
        <dbReference type="SAM" id="Phobius"/>
    </source>
</evidence>
<feature type="transmembrane region" description="Helical" evidence="1">
    <location>
        <begin position="467"/>
        <end position="489"/>
    </location>
</feature>
<feature type="transmembrane region" description="Helical" evidence="1">
    <location>
        <begin position="110"/>
        <end position="127"/>
    </location>
</feature>
<keyword evidence="3" id="KW-1185">Reference proteome</keyword>
<organism evidence="2 3">
    <name type="scientific">Comamonas terrae</name>
    <dbReference type="NCBI Taxonomy" id="673548"/>
    <lineage>
        <taxon>Bacteria</taxon>
        <taxon>Pseudomonadati</taxon>
        <taxon>Pseudomonadota</taxon>
        <taxon>Betaproteobacteria</taxon>
        <taxon>Burkholderiales</taxon>
        <taxon>Comamonadaceae</taxon>
        <taxon>Comamonas</taxon>
    </lineage>
</organism>
<proteinExistence type="predicted"/>
<name>A0ABW5UPF5_9BURK</name>
<gene>
    <name evidence="2" type="ORF">ACFSW6_15570</name>
</gene>
<feature type="transmembrane region" description="Helical" evidence="1">
    <location>
        <begin position="227"/>
        <end position="252"/>
    </location>
</feature>
<evidence type="ECO:0000313" key="2">
    <source>
        <dbReference type="EMBL" id="MFD2755501.1"/>
    </source>
</evidence>
<dbReference type="EMBL" id="JBHUMV010000007">
    <property type="protein sequence ID" value="MFD2755501.1"/>
    <property type="molecule type" value="Genomic_DNA"/>
</dbReference>
<keyword evidence="1" id="KW-0472">Membrane</keyword>
<dbReference type="Proteomes" id="UP001597463">
    <property type="component" value="Unassembled WGS sequence"/>
</dbReference>
<protein>
    <submittedName>
        <fullName evidence="2">Uncharacterized protein</fullName>
    </submittedName>
</protein>
<feature type="transmembrane region" description="Helical" evidence="1">
    <location>
        <begin position="148"/>
        <end position="169"/>
    </location>
</feature>
<comment type="caution">
    <text evidence="2">The sequence shown here is derived from an EMBL/GenBank/DDBJ whole genome shotgun (WGS) entry which is preliminary data.</text>
</comment>
<accession>A0ABW5UPF5</accession>
<feature type="transmembrane region" description="Helical" evidence="1">
    <location>
        <begin position="273"/>
        <end position="292"/>
    </location>
</feature>
<keyword evidence="1" id="KW-0812">Transmembrane</keyword>
<sequence>MNAERAAWVRTVLPGWLWLLALWGASHWLTRLPPWAWLLAVVALALLPAWGLWLAFMLRKQLLYMQFAPQGRLGRWLSGGWWPACKASVLALLLVGAALWQSWFLAPWEWALLAAAPGLHALLGTWLQQRLAPEFSQPAYAWAWSQRAARVLLVAVPGALWLLCMAGDADWGRALAPGMEPAALDAAIVSIRQSPSGLVRWGLDALLTLQVAGGALADLPRAPALRLLLLALFGPVGMLLCLGCVLQGAAGSRAVRRHAWQQARCANERRGKAALAGLVAVLAIAIAMQLTASVDGLLRAHESPLALQRLPECERIGLQLYRPGTLEATRAQALQALGRMQGGQALCTGMEDMRGQLDAAVERYLDWYFSLGAEWGRILSLLAGGTDAFLQNRLARTLSDTPGLDAWMQAVQQQATRSGQALDAGRQHIEETLARHHLALDASQCIVRADVPQLPALGLLGDARQRLAASAVAGTGAGAFAAVVAGKAMAKASMKAASKVLAKAAAKQGLGKAGSAAAGAALGSVVPGVGTAAGAVAGAVAGVLIGVGLDWAALYAEERLTRDAMRADLQAALGAQLQALGDALGCDAGRGADGR</sequence>
<keyword evidence="1" id="KW-1133">Transmembrane helix</keyword>
<evidence type="ECO:0000313" key="3">
    <source>
        <dbReference type="Proteomes" id="UP001597463"/>
    </source>
</evidence>
<dbReference type="RefSeq" id="WP_066480445.1">
    <property type="nucleotide sequence ID" value="NZ_BCNT01000012.1"/>
</dbReference>
<feature type="transmembrane region" description="Helical" evidence="1">
    <location>
        <begin position="7"/>
        <end position="29"/>
    </location>
</feature>